<name>A0A1V8M418_9GAMM</name>
<feature type="domain" description="SnoaL-like" evidence="2">
    <location>
        <begin position="48"/>
        <end position="150"/>
    </location>
</feature>
<feature type="signal peptide" evidence="1">
    <location>
        <begin position="1"/>
        <end position="19"/>
    </location>
</feature>
<protein>
    <recommendedName>
        <fullName evidence="2">SnoaL-like domain-containing protein</fullName>
    </recommendedName>
</protein>
<comment type="caution">
    <text evidence="3">The sequence shown here is derived from an EMBL/GenBank/DDBJ whole genome shotgun (WGS) entry which is preliminary data.</text>
</comment>
<feature type="chain" id="PRO_5012957982" description="SnoaL-like domain-containing protein" evidence="1">
    <location>
        <begin position="20"/>
        <end position="179"/>
    </location>
</feature>
<evidence type="ECO:0000313" key="3">
    <source>
        <dbReference type="EMBL" id="OQK16258.1"/>
    </source>
</evidence>
<dbReference type="STRING" id="1420851.AU255_14285"/>
<dbReference type="InterPro" id="IPR032710">
    <property type="entry name" value="NTF2-like_dom_sf"/>
</dbReference>
<evidence type="ECO:0000256" key="1">
    <source>
        <dbReference type="SAM" id="SignalP"/>
    </source>
</evidence>
<dbReference type="Pfam" id="PF12680">
    <property type="entry name" value="SnoaL_2"/>
    <property type="match status" value="1"/>
</dbReference>
<organism evidence="3 4">
    <name type="scientific">Methyloprofundus sedimenti</name>
    <dbReference type="NCBI Taxonomy" id="1420851"/>
    <lineage>
        <taxon>Bacteria</taxon>
        <taxon>Pseudomonadati</taxon>
        <taxon>Pseudomonadota</taxon>
        <taxon>Gammaproteobacteria</taxon>
        <taxon>Methylococcales</taxon>
        <taxon>Methylococcaceae</taxon>
        <taxon>Methyloprofundus</taxon>
    </lineage>
</organism>
<dbReference type="Gene3D" id="3.10.450.50">
    <property type="match status" value="1"/>
</dbReference>
<dbReference type="AlphaFoldDB" id="A0A1V8M418"/>
<evidence type="ECO:0000313" key="4">
    <source>
        <dbReference type="Proteomes" id="UP000191980"/>
    </source>
</evidence>
<proteinExistence type="predicted"/>
<dbReference type="EMBL" id="LPUF01000002">
    <property type="protein sequence ID" value="OQK16258.1"/>
    <property type="molecule type" value="Genomic_DNA"/>
</dbReference>
<dbReference type="Proteomes" id="UP000191980">
    <property type="component" value="Unassembled WGS sequence"/>
</dbReference>
<accession>A0A1V8M418</accession>
<reference evidence="3 4" key="1">
    <citation type="submission" date="2015-12" db="EMBL/GenBank/DDBJ databases">
        <authorList>
            <person name="Shamseldin A."/>
            <person name="Moawad H."/>
            <person name="Abd El-Rahim W.M."/>
            <person name="Sadowsky M.J."/>
        </authorList>
    </citation>
    <scope>NUCLEOTIDE SEQUENCE [LARGE SCALE GENOMIC DNA]</scope>
    <source>
        <strain evidence="3 4">WF1</strain>
    </source>
</reference>
<evidence type="ECO:0000259" key="2">
    <source>
        <dbReference type="Pfam" id="PF12680"/>
    </source>
</evidence>
<keyword evidence="4" id="KW-1185">Reference proteome</keyword>
<gene>
    <name evidence="3" type="ORF">AU255_14285</name>
</gene>
<sequence length="179" mass="20888">MRVMLIVVFLFITACSSNKSSTINKYLDLIATEQETEMDPRVANFADLYNHLNHNHVANQVTKTYAESLYFNDTLVTIDNREELIKYLEQTQQEVESMSLEVIQVFSKDEDVFVQWKMQTEFTIMGKHSNVNSIGISHLRFNEEGKIILHQDYWDSTNGFFQHIPVIGGLILWVKNRLH</sequence>
<dbReference type="SUPFAM" id="SSF54427">
    <property type="entry name" value="NTF2-like"/>
    <property type="match status" value="1"/>
</dbReference>
<keyword evidence="1" id="KW-0732">Signal</keyword>
<dbReference type="InterPro" id="IPR037401">
    <property type="entry name" value="SnoaL-like"/>
</dbReference>
<dbReference type="PROSITE" id="PS51257">
    <property type="entry name" value="PROKAR_LIPOPROTEIN"/>
    <property type="match status" value="1"/>
</dbReference>